<keyword evidence="9" id="KW-0999">Mitochondrion inner membrane</keyword>
<evidence type="ECO:0000256" key="9">
    <source>
        <dbReference type="RuleBase" id="RU367043"/>
    </source>
</evidence>
<comment type="domain">
    <text evidence="9">The twin CX3C motif contains 4 conserved Cys residues that form 2 disulfide bonds in the mitochondrial intermembrane space.</text>
</comment>
<keyword evidence="3" id="KW-0479">Metal-binding</keyword>
<evidence type="ECO:0000259" key="10">
    <source>
        <dbReference type="Pfam" id="PF02953"/>
    </source>
</evidence>
<proteinExistence type="inferred from homology"/>
<feature type="domain" description="Tim10-like" evidence="10">
    <location>
        <begin position="20"/>
        <end position="78"/>
    </location>
</feature>
<comment type="subcellular location">
    <subcellularLocation>
        <location evidence="9">Mitochondrion inner membrane</location>
        <topology evidence="9">Peripheral membrane protein</topology>
        <orientation evidence="9">Intermembrane side</orientation>
    </subcellularLocation>
</comment>
<dbReference type="InterPro" id="IPR035427">
    <property type="entry name" value="Tim10-like_dom_sf"/>
</dbReference>
<evidence type="ECO:0000256" key="1">
    <source>
        <dbReference type="ARBA" id="ARBA00006720"/>
    </source>
</evidence>
<dbReference type="GO" id="GO:0015031">
    <property type="term" value="P:protein transport"/>
    <property type="evidence" value="ECO:0007669"/>
    <property type="project" value="UniProtKB-KW"/>
</dbReference>
<keyword evidence="9" id="KW-0143">Chaperone</keyword>
<keyword evidence="6 9" id="KW-0811">Translocation</keyword>
<keyword evidence="5 9" id="KW-0653">Protein transport</keyword>
<comment type="function">
    <text evidence="9">Mitochondrial intermembrane chaperone that participates in the import and insertion of some multi-pass transmembrane proteins into the mitochondrial inner membrane. Also required for the transfer of beta-barrel precursors from the TOM complex to the sorting and assembly machinery (SAM complex) of the outer membrane. Acts as a chaperone-like protein that protects the hydrophobic precursors from aggregation and guide them through the mitochondrial intermembrane space.</text>
</comment>
<keyword evidence="9" id="KW-0472">Membrane</keyword>
<evidence type="ECO:0000256" key="6">
    <source>
        <dbReference type="ARBA" id="ARBA00023010"/>
    </source>
</evidence>
<dbReference type="EMBL" id="CAKKNE010000003">
    <property type="protein sequence ID" value="CAH0371052.1"/>
    <property type="molecule type" value="Genomic_DNA"/>
</dbReference>
<dbReference type="PANTHER" id="PTHR11038:SF16">
    <property type="entry name" value="MITOCHONDRIAL IMPORT INNER MEMBRANE TRANSLOCASE SUBUNIT TIM10"/>
    <property type="match status" value="1"/>
</dbReference>
<evidence type="ECO:0000256" key="5">
    <source>
        <dbReference type="ARBA" id="ARBA00022927"/>
    </source>
</evidence>
<dbReference type="GO" id="GO:0046872">
    <property type="term" value="F:metal ion binding"/>
    <property type="evidence" value="ECO:0007669"/>
    <property type="project" value="UniProtKB-KW"/>
</dbReference>
<comment type="similarity">
    <text evidence="1 9">Belongs to the small Tim family.</text>
</comment>
<keyword evidence="2 9" id="KW-0813">Transport</keyword>
<dbReference type="SUPFAM" id="SSF144122">
    <property type="entry name" value="Tim10-like"/>
    <property type="match status" value="1"/>
</dbReference>
<keyword evidence="4" id="KW-0862">Zinc</keyword>
<keyword evidence="8 9" id="KW-1015">Disulfide bond</keyword>
<name>A0A8J2SPL2_9STRA</name>
<organism evidence="11 12">
    <name type="scientific">Pelagomonas calceolata</name>
    <dbReference type="NCBI Taxonomy" id="35677"/>
    <lineage>
        <taxon>Eukaryota</taxon>
        <taxon>Sar</taxon>
        <taxon>Stramenopiles</taxon>
        <taxon>Ochrophyta</taxon>
        <taxon>Pelagophyceae</taxon>
        <taxon>Pelagomonadales</taxon>
        <taxon>Pelagomonadaceae</taxon>
        <taxon>Pelagomonas</taxon>
    </lineage>
</organism>
<reference evidence="11" key="1">
    <citation type="submission" date="2021-11" db="EMBL/GenBank/DDBJ databases">
        <authorList>
            <consortium name="Genoscope - CEA"/>
            <person name="William W."/>
        </authorList>
    </citation>
    <scope>NUCLEOTIDE SEQUENCE</scope>
</reference>
<evidence type="ECO:0000313" key="11">
    <source>
        <dbReference type="EMBL" id="CAH0371052.1"/>
    </source>
</evidence>
<evidence type="ECO:0000256" key="2">
    <source>
        <dbReference type="ARBA" id="ARBA00022448"/>
    </source>
</evidence>
<evidence type="ECO:0000256" key="4">
    <source>
        <dbReference type="ARBA" id="ARBA00022833"/>
    </source>
</evidence>
<comment type="subunit">
    <text evidence="9">Heterohexamer.</text>
</comment>
<sequence>MSWFRGGSSTSPAADARLTAAKIEMEMMTDLFNKMSSVCQRKCIASVREAELHVGEMSCIDRCVGKYLQAHEEVGRVLKKVEADMKRQQEAQETIARSMGS</sequence>
<dbReference type="Gene3D" id="1.10.287.810">
    <property type="entry name" value="Mitochondrial import inner membrane translocase subunit tim13 like domains"/>
    <property type="match status" value="1"/>
</dbReference>
<dbReference type="Pfam" id="PF02953">
    <property type="entry name" value="zf-Tim10_DDP"/>
    <property type="match status" value="1"/>
</dbReference>
<evidence type="ECO:0000313" key="12">
    <source>
        <dbReference type="Proteomes" id="UP000789595"/>
    </source>
</evidence>
<keyword evidence="12" id="KW-1185">Reference proteome</keyword>
<dbReference type="GO" id="GO:0005743">
    <property type="term" value="C:mitochondrial inner membrane"/>
    <property type="evidence" value="ECO:0007669"/>
    <property type="project" value="UniProtKB-SubCell"/>
</dbReference>
<gene>
    <name evidence="11" type="ORF">PECAL_3P09720</name>
</gene>
<dbReference type="GO" id="GO:0045039">
    <property type="term" value="P:protein insertion into mitochondrial inner membrane"/>
    <property type="evidence" value="ECO:0007669"/>
    <property type="project" value="TreeGrafter"/>
</dbReference>
<evidence type="ECO:0000256" key="7">
    <source>
        <dbReference type="ARBA" id="ARBA00023128"/>
    </source>
</evidence>
<evidence type="ECO:0000256" key="3">
    <source>
        <dbReference type="ARBA" id="ARBA00022723"/>
    </source>
</evidence>
<protein>
    <recommendedName>
        <fullName evidence="9">Mitochondrial import inner membrane translocase subunit</fullName>
    </recommendedName>
</protein>
<dbReference type="InterPro" id="IPR004217">
    <property type="entry name" value="Tim10-like"/>
</dbReference>
<dbReference type="OrthoDB" id="274922at2759"/>
<dbReference type="Proteomes" id="UP000789595">
    <property type="component" value="Unassembled WGS sequence"/>
</dbReference>
<dbReference type="PANTHER" id="PTHR11038">
    <property type="entry name" value="MITOCHONDRIAL IMPORT INNER MEMBRANE TRANSLOCASE SUBUNIT TIM10"/>
    <property type="match status" value="1"/>
</dbReference>
<accession>A0A8J2SPL2</accession>
<evidence type="ECO:0000256" key="8">
    <source>
        <dbReference type="ARBA" id="ARBA00023157"/>
    </source>
</evidence>
<dbReference type="AlphaFoldDB" id="A0A8J2SPL2"/>
<keyword evidence="7 9" id="KW-0496">Mitochondrion</keyword>
<comment type="caution">
    <text evidence="11">The sequence shown here is derived from an EMBL/GenBank/DDBJ whole genome shotgun (WGS) entry which is preliminary data.</text>
</comment>